<dbReference type="AlphaFoldDB" id="A0A175RE50"/>
<dbReference type="EMBL" id="LDPZ01000003">
    <property type="protein sequence ID" value="KTQ98480.1"/>
    <property type="molecule type" value="Genomic_DNA"/>
</dbReference>
<protein>
    <recommendedName>
        <fullName evidence="5">Diguanylate cyclase</fullName>
    </recommendedName>
</protein>
<dbReference type="SUPFAM" id="SSF55785">
    <property type="entry name" value="PYP-like sensor domain (PAS domain)"/>
    <property type="match status" value="1"/>
</dbReference>
<dbReference type="Gene3D" id="3.30.70.270">
    <property type="match status" value="1"/>
</dbReference>
<name>A0A175RE50_9HYPH</name>
<feature type="domain" description="GGDEF" evidence="2">
    <location>
        <begin position="143"/>
        <end position="279"/>
    </location>
</feature>
<dbReference type="InterPro" id="IPR000160">
    <property type="entry name" value="GGDEF_dom"/>
</dbReference>
<dbReference type="Pfam" id="PF00563">
    <property type="entry name" value="EAL"/>
    <property type="match status" value="1"/>
</dbReference>
<reference evidence="3 4" key="1">
    <citation type="journal article" date="2016" name="Front. Microbiol.">
        <title>Genomic Resource of Rice Seed Associated Bacteria.</title>
        <authorList>
            <person name="Midha S."/>
            <person name="Bansal K."/>
            <person name="Sharma S."/>
            <person name="Kumar N."/>
            <person name="Patil P.P."/>
            <person name="Chaudhry V."/>
            <person name="Patil P.B."/>
        </authorList>
    </citation>
    <scope>NUCLEOTIDE SEQUENCE [LARGE SCALE GENOMIC DNA]</scope>
    <source>
        <strain evidence="3 4">NS226</strain>
    </source>
</reference>
<feature type="domain" description="EAL" evidence="1">
    <location>
        <begin position="288"/>
        <end position="537"/>
    </location>
</feature>
<dbReference type="Pfam" id="PF00990">
    <property type="entry name" value="GGDEF"/>
    <property type="match status" value="1"/>
</dbReference>
<dbReference type="SMART" id="SM00267">
    <property type="entry name" value="GGDEF"/>
    <property type="match status" value="1"/>
</dbReference>
<sequence length="558" mass="61384">MQAAVERQQNRLRIALDALQKPLCLVDEGGRMTDANAAFLQMFPGLTVGSHISSWTDHTQLTQLLAARAQDEVVTFPDGWTCRVRCHSNPIDNGVIAVFNELTNQDTAQRELERISSQDSLTGLLNRDAFHHDLENALKVGETPFFVVVVDVVAFKTINTTLGLTAGDELLRAVGERLSAIAGPGGRVARLAGDEFGLIVRGENAVRAPERFGRVIVQDFARRPVTIVGRPLAVRIAVGVVPDLQPGSGLDVQTVMRDCEIALATAKKSASDPFCVYAPEIQKEHQNRQDIERDLREALARGEFELHFQPFVDVKRGCVSGFEALVRWNSPTRGRVSPGVFIPIMEETGLIVPLGLFVLRDACRQAAHWPEGLTLSINLSPRQFEGGDIVADVRQSLAETRLDPKRLQLEVTESLFLSDGDGVLTVLNALRGLGVAMSMDDFGTGYSSLGYLSRFPFDKIKIDQSFVRDLDRKENMAIVRAVLGLGASMKLAVIAEGVETAEQMRVLQEEGCDEMQGYLFSRPRPAGDLPKMLVDIKEGFQQGRFGREVNVIPMLRSV</sequence>
<gene>
    <name evidence="3" type="ORF">NS226_01045</name>
</gene>
<dbReference type="SMART" id="SM00052">
    <property type="entry name" value="EAL"/>
    <property type="match status" value="1"/>
</dbReference>
<dbReference type="InterPro" id="IPR052155">
    <property type="entry name" value="Biofilm_reg_signaling"/>
</dbReference>
<dbReference type="PATRIC" id="fig|401562.3.peg.2560"/>
<proteinExistence type="predicted"/>
<evidence type="ECO:0008006" key="5">
    <source>
        <dbReference type="Google" id="ProtNLM"/>
    </source>
</evidence>
<dbReference type="CDD" id="cd01948">
    <property type="entry name" value="EAL"/>
    <property type="match status" value="1"/>
</dbReference>
<dbReference type="SUPFAM" id="SSF55073">
    <property type="entry name" value="Nucleotide cyclase"/>
    <property type="match status" value="1"/>
</dbReference>
<dbReference type="InterPro" id="IPR000014">
    <property type="entry name" value="PAS"/>
</dbReference>
<dbReference type="Proteomes" id="UP000078272">
    <property type="component" value="Unassembled WGS sequence"/>
</dbReference>
<evidence type="ECO:0000259" key="2">
    <source>
        <dbReference type="PROSITE" id="PS50887"/>
    </source>
</evidence>
<dbReference type="PROSITE" id="PS50887">
    <property type="entry name" value="GGDEF"/>
    <property type="match status" value="1"/>
</dbReference>
<dbReference type="Gene3D" id="3.20.20.450">
    <property type="entry name" value="EAL domain"/>
    <property type="match status" value="1"/>
</dbReference>
<dbReference type="PANTHER" id="PTHR44757:SF2">
    <property type="entry name" value="BIOFILM ARCHITECTURE MAINTENANCE PROTEIN MBAA"/>
    <property type="match status" value="1"/>
</dbReference>
<evidence type="ECO:0000313" key="4">
    <source>
        <dbReference type="Proteomes" id="UP000078272"/>
    </source>
</evidence>
<dbReference type="Gene3D" id="3.30.450.20">
    <property type="entry name" value="PAS domain"/>
    <property type="match status" value="1"/>
</dbReference>
<dbReference type="PROSITE" id="PS50883">
    <property type="entry name" value="EAL"/>
    <property type="match status" value="1"/>
</dbReference>
<dbReference type="InterPro" id="IPR035965">
    <property type="entry name" value="PAS-like_dom_sf"/>
</dbReference>
<dbReference type="CDD" id="cd01949">
    <property type="entry name" value="GGDEF"/>
    <property type="match status" value="1"/>
</dbReference>
<comment type="caution">
    <text evidence="3">The sequence shown here is derived from an EMBL/GenBank/DDBJ whole genome shotgun (WGS) entry which is preliminary data.</text>
</comment>
<dbReference type="InterPro" id="IPR035919">
    <property type="entry name" value="EAL_sf"/>
</dbReference>
<accession>A0A175RE50</accession>
<dbReference type="Pfam" id="PF13188">
    <property type="entry name" value="PAS_8"/>
    <property type="match status" value="1"/>
</dbReference>
<dbReference type="PANTHER" id="PTHR44757">
    <property type="entry name" value="DIGUANYLATE CYCLASE DGCP"/>
    <property type="match status" value="1"/>
</dbReference>
<dbReference type="NCBIfam" id="TIGR00254">
    <property type="entry name" value="GGDEF"/>
    <property type="match status" value="1"/>
</dbReference>
<evidence type="ECO:0000259" key="1">
    <source>
        <dbReference type="PROSITE" id="PS50883"/>
    </source>
</evidence>
<dbReference type="InterPro" id="IPR001633">
    <property type="entry name" value="EAL_dom"/>
</dbReference>
<dbReference type="InterPro" id="IPR043128">
    <property type="entry name" value="Rev_trsase/Diguanyl_cyclase"/>
</dbReference>
<organism evidence="3 4">
    <name type="scientific">Aureimonas ureilytica</name>
    <dbReference type="NCBI Taxonomy" id="401562"/>
    <lineage>
        <taxon>Bacteria</taxon>
        <taxon>Pseudomonadati</taxon>
        <taxon>Pseudomonadota</taxon>
        <taxon>Alphaproteobacteria</taxon>
        <taxon>Hyphomicrobiales</taxon>
        <taxon>Aurantimonadaceae</taxon>
        <taxon>Aureimonas</taxon>
    </lineage>
</organism>
<dbReference type="STRING" id="401562.NS365_10745"/>
<evidence type="ECO:0000313" key="3">
    <source>
        <dbReference type="EMBL" id="KTQ98480.1"/>
    </source>
</evidence>
<dbReference type="InterPro" id="IPR029787">
    <property type="entry name" value="Nucleotide_cyclase"/>
</dbReference>
<dbReference type="SUPFAM" id="SSF141868">
    <property type="entry name" value="EAL domain-like"/>
    <property type="match status" value="1"/>
</dbReference>